<sequence>MRINHNIAAMNTHRQLTANTMGASKSLEKLSSGLRINRAGDDAAGLAISEKMRAQIRGLDMAAKNAQDGISLIQTAEGALNETHSILQRMRELADQSANGTNTADDRAALQEEVKQLKEEIDRIGNTTEFNTQKLLNGALKSAGGANVATNTTTGAAVAKLTGGTVTGSGTMASGAPADANFIEETIKVDGTEIKIQWQNLTTDEKNILKGISTDTTTQNKAKDLIIQKINEAIDNSGANVAHVTGYVDAGGKLVLESGTKGINSKIETDITASAVLNDKIMGAAGGVKVQGTTNYNGTTVASGATFDIKVDGILMEVTTSGAIANGATMASGAKILQEAINKAISGYNGVTGKTAGEEGFVTDVSVNVSEDGRFIINNENGPLEFFDQTGKTTVQDLGLSQAQTEATSNGGVTFQIGANRGQTISFGIGDMRTAALGISSVDVSTASSASQSLDTLDKAIKNVSAQRSKMGAVQNRLEHTINNLQTASENLTAAESRIRDVDMAKEMMDFTKSNILSQAAQAMLAQANQQPQGVLQLLG</sequence>
<comment type="caution">
    <text evidence="8">The sequence shown here is derived from an EMBL/GenBank/DDBJ whole genome shotgun (WGS) entry which is preliminary data.</text>
</comment>
<dbReference type="EMBL" id="BMGR01000002">
    <property type="protein sequence ID" value="GGF91488.1"/>
    <property type="molecule type" value="Genomic_DNA"/>
</dbReference>
<keyword evidence="3 4" id="KW-0975">Bacterial flagellum</keyword>
<comment type="function">
    <text evidence="4">Flagellin is the subunit protein which polymerizes to form the filaments of bacterial flagella.</text>
</comment>
<evidence type="ECO:0000256" key="2">
    <source>
        <dbReference type="ARBA" id="ARBA00020110"/>
    </source>
</evidence>
<dbReference type="GO" id="GO:0005198">
    <property type="term" value="F:structural molecule activity"/>
    <property type="evidence" value="ECO:0007669"/>
    <property type="project" value="UniProtKB-UniRule"/>
</dbReference>
<keyword evidence="5" id="KW-0175">Coiled coil</keyword>
<proteinExistence type="inferred from homology"/>
<dbReference type="SUPFAM" id="SSF64518">
    <property type="entry name" value="Phase 1 flagellin"/>
    <property type="match status" value="2"/>
</dbReference>
<dbReference type="RefSeq" id="WP_188528898.1">
    <property type="nucleotide sequence ID" value="NZ_BMGR01000002.1"/>
</dbReference>
<dbReference type="Gene3D" id="1.20.1330.10">
    <property type="entry name" value="f41 fragment of flagellin, N-terminal domain"/>
    <property type="match status" value="2"/>
</dbReference>
<dbReference type="PANTHER" id="PTHR42792:SF2">
    <property type="entry name" value="FLAGELLIN"/>
    <property type="match status" value="1"/>
</dbReference>
<feature type="coiled-coil region" evidence="5">
    <location>
        <begin position="100"/>
        <end position="127"/>
    </location>
</feature>
<comment type="similarity">
    <text evidence="1 4">Belongs to the bacterial flagellin family.</text>
</comment>
<dbReference type="InterPro" id="IPR042187">
    <property type="entry name" value="Flagellin_C_sub2"/>
</dbReference>
<reference evidence="8" key="2">
    <citation type="submission" date="2020-09" db="EMBL/GenBank/DDBJ databases">
        <authorList>
            <person name="Sun Q."/>
            <person name="Zhou Y."/>
        </authorList>
    </citation>
    <scope>NUCLEOTIDE SEQUENCE</scope>
    <source>
        <strain evidence="8">CGMCC 1.12987</strain>
    </source>
</reference>
<evidence type="ECO:0000259" key="6">
    <source>
        <dbReference type="Pfam" id="PF00669"/>
    </source>
</evidence>
<evidence type="ECO:0000313" key="9">
    <source>
        <dbReference type="Proteomes" id="UP000644756"/>
    </source>
</evidence>
<dbReference type="Pfam" id="PF00700">
    <property type="entry name" value="Flagellin_C"/>
    <property type="match status" value="1"/>
</dbReference>
<organism evidence="8 9">
    <name type="scientific">Paenibacillus abyssi</name>
    <dbReference type="NCBI Taxonomy" id="1340531"/>
    <lineage>
        <taxon>Bacteria</taxon>
        <taxon>Bacillati</taxon>
        <taxon>Bacillota</taxon>
        <taxon>Bacilli</taxon>
        <taxon>Bacillales</taxon>
        <taxon>Paenibacillaceae</taxon>
        <taxon>Paenibacillus</taxon>
    </lineage>
</organism>
<keyword evidence="9" id="KW-1185">Reference proteome</keyword>
<evidence type="ECO:0000256" key="1">
    <source>
        <dbReference type="ARBA" id="ARBA00005709"/>
    </source>
</evidence>
<gene>
    <name evidence="8" type="ORF">GCM10010916_05990</name>
</gene>
<protein>
    <recommendedName>
        <fullName evidence="2 4">Flagellin</fullName>
    </recommendedName>
</protein>
<dbReference type="InterPro" id="IPR001492">
    <property type="entry name" value="Flagellin"/>
</dbReference>
<keyword evidence="4" id="KW-0964">Secreted</keyword>
<dbReference type="Proteomes" id="UP000644756">
    <property type="component" value="Unassembled WGS sequence"/>
</dbReference>
<dbReference type="PRINTS" id="PR00207">
    <property type="entry name" value="FLAGELLIN"/>
</dbReference>
<evidence type="ECO:0000256" key="4">
    <source>
        <dbReference type="RuleBase" id="RU362073"/>
    </source>
</evidence>
<accession>A0A917FMH0</accession>
<dbReference type="InterPro" id="IPR046358">
    <property type="entry name" value="Flagellin_C"/>
</dbReference>
<dbReference type="Gene3D" id="6.10.10.10">
    <property type="entry name" value="Flagellar export chaperone, C-terminal domain"/>
    <property type="match status" value="1"/>
</dbReference>
<evidence type="ECO:0000259" key="7">
    <source>
        <dbReference type="Pfam" id="PF00700"/>
    </source>
</evidence>
<dbReference type="Pfam" id="PF00669">
    <property type="entry name" value="Flagellin_N"/>
    <property type="match status" value="1"/>
</dbReference>
<evidence type="ECO:0000256" key="3">
    <source>
        <dbReference type="ARBA" id="ARBA00023143"/>
    </source>
</evidence>
<dbReference type="GO" id="GO:0009288">
    <property type="term" value="C:bacterial-type flagellum"/>
    <property type="evidence" value="ECO:0007669"/>
    <property type="project" value="UniProtKB-SubCell"/>
</dbReference>
<feature type="domain" description="Flagellin C-terminal" evidence="7">
    <location>
        <begin position="454"/>
        <end position="539"/>
    </location>
</feature>
<name>A0A917FMH0_9BACL</name>
<evidence type="ECO:0000313" key="8">
    <source>
        <dbReference type="EMBL" id="GGF91488.1"/>
    </source>
</evidence>
<dbReference type="AlphaFoldDB" id="A0A917FMH0"/>
<dbReference type="GO" id="GO:0005576">
    <property type="term" value="C:extracellular region"/>
    <property type="evidence" value="ECO:0007669"/>
    <property type="project" value="UniProtKB-SubCell"/>
</dbReference>
<feature type="domain" description="Flagellin N-terminal" evidence="6">
    <location>
        <begin position="3"/>
        <end position="139"/>
    </location>
</feature>
<dbReference type="InterPro" id="IPR001029">
    <property type="entry name" value="Flagellin_N"/>
</dbReference>
<evidence type="ECO:0000256" key="5">
    <source>
        <dbReference type="SAM" id="Coils"/>
    </source>
</evidence>
<reference evidence="8" key="1">
    <citation type="journal article" date="2014" name="Int. J. Syst. Evol. Microbiol.">
        <title>Complete genome sequence of Corynebacterium casei LMG S-19264T (=DSM 44701T), isolated from a smear-ripened cheese.</title>
        <authorList>
            <consortium name="US DOE Joint Genome Institute (JGI-PGF)"/>
            <person name="Walter F."/>
            <person name="Albersmeier A."/>
            <person name="Kalinowski J."/>
            <person name="Ruckert C."/>
        </authorList>
    </citation>
    <scope>NUCLEOTIDE SEQUENCE</scope>
    <source>
        <strain evidence="8">CGMCC 1.12987</strain>
    </source>
</reference>
<dbReference type="PANTHER" id="PTHR42792">
    <property type="entry name" value="FLAGELLIN"/>
    <property type="match status" value="1"/>
</dbReference>
<comment type="subcellular location">
    <subcellularLocation>
        <location evidence="4">Secreted</location>
    </subcellularLocation>
    <subcellularLocation>
        <location evidence="4">Bacterial flagellum</location>
    </subcellularLocation>
</comment>